<dbReference type="InterPro" id="IPR011256">
    <property type="entry name" value="Reg_factor_effector_dom_sf"/>
</dbReference>
<evidence type="ECO:0000313" key="3">
    <source>
        <dbReference type="Proteomes" id="UP000572953"/>
    </source>
</evidence>
<dbReference type="Pfam" id="PF04832">
    <property type="entry name" value="SOUL"/>
    <property type="match status" value="1"/>
</dbReference>
<feature type="chain" id="PRO_5032465634" evidence="1">
    <location>
        <begin position="27"/>
        <end position="195"/>
    </location>
</feature>
<dbReference type="Proteomes" id="UP000572953">
    <property type="component" value="Unassembled WGS sequence"/>
</dbReference>
<proteinExistence type="predicted"/>
<dbReference type="AlphaFoldDB" id="A0A845S5E4"/>
<dbReference type="PANTHER" id="PTHR11220">
    <property type="entry name" value="HEME-BINDING PROTEIN-RELATED"/>
    <property type="match status" value="1"/>
</dbReference>
<feature type="signal peptide" evidence="1">
    <location>
        <begin position="1"/>
        <end position="26"/>
    </location>
</feature>
<protein>
    <submittedName>
        <fullName evidence="2">Heme-binding protein</fullName>
    </submittedName>
</protein>
<dbReference type="PANTHER" id="PTHR11220:SF1">
    <property type="entry name" value="HEME-BINDING PROTEIN 2"/>
    <property type="match status" value="1"/>
</dbReference>
<dbReference type="InterPro" id="IPR006917">
    <property type="entry name" value="SOUL_heme-bd"/>
</dbReference>
<evidence type="ECO:0000313" key="2">
    <source>
        <dbReference type="EMBL" id="NCU62973.1"/>
    </source>
</evidence>
<accession>A0A845S5E4</accession>
<evidence type="ECO:0000256" key="1">
    <source>
        <dbReference type="SAM" id="SignalP"/>
    </source>
</evidence>
<dbReference type="EMBL" id="RGGN01000078">
    <property type="protein sequence ID" value="NCU62973.1"/>
    <property type="molecule type" value="Genomic_DNA"/>
</dbReference>
<keyword evidence="1" id="KW-0732">Signal</keyword>
<reference evidence="2 3" key="1">
    <citation type="submission" date="2018-10" db="EMBL/GenBank/DDBJ databases">
        <title>Iterative Subtractive Binning of Freshwater Chronoseries Metagenomes Recovers Nearly Complete Genomes from over Four Hundred Novel Species.</title>
        <authorList>
            <person name="Rodriguez-R L.M."/>
            <person name="Tsementzi D."/>
            <person name="Luo C."/>
            <person name="Konstantinidis K.T."/>
        </authorList>
    </citation>
    <scope>NUCLEOTIDE SEQUENCE [LARGE SCALE GENOMIC DNA]</scope>
    <source>
        <strain evidence="2">WB7_2B_003</strain>
    </source>
</reference>
<dbReference type="SUPFAM" id="SSF55136">
    <property type="entry name" value="Probable bacterial effector-binding domain"/>
    <property type="match status" value="1"/>
</dbReference>
<comment type="caution">
    <text evidence="2">The sequence shown here is derived from an EMBL/GenBank/DDBJ whole genome shotgun (WGS) entry which is preliminary data.</text>
</comment>
<sequence>MILNYFFKQISRALIVLLILNTNIMANEQPDYTVIKKDNEFEIRQYTNFLTATVETEGERDDAIGKGFRILFKYISGENKNKESISMTVPVMQKSTGANKWNVSFVVPKKFNLQNVPQPDNQSVKIINNPNLKVVVITFSGLFSDSNIKENEAKIRNYIKEKGLKIEEPAIYAGYNAPWTLWFLKRNEVLFKLVS</sequence>
<dbReference type="Gene3D" id="3.20.80.10">
    <property type="entry name" value="Regulatory factor, effector binding domain"/>
    <property type="match status" value="1"/>
</dbReference>
<gene>
    <name evidence="2" type="ORF">EBV78_02635</name>
</gene>
<organism evidence="2 3">
    <name type="scientific">Candidatus Fonsibacter lacus</name>
    <dbReference type="NCBI Taxonomy" id="2576439"/>
    <lineage>
        <taxon>Bacteria</taxon>
        <taxon>Pseudomonadati</taxon>
        <taxon>Pseudomonadota</taxon>
        <taxon>Alphaproteobacteria</taxon>
        <taxon>Candidatus Pelagibacterales</taxon>
        <taxon>Candidatus Pelagibacterales incertae sedis</taxon>
        <taxon>Candidatus Fonsibacter</taxon>
    </lineage>
</organism>
<name>A0A845S5E4_9PROT</name>